<dbReference type="InterPro" id="IPR016181">
    <property type="entry name" value="Acyl_CoA_acyltransferase"/>
</dbReference>
<dbReference type="InterPro" id="IPR006464">
    <property type="entry name" value="AcTrfase_RimI/Ard1"/>
</dbReference>
<dbReference type="EC" id="2.3.1.266" evidence="5"/>
<accession>A0A424YA98</accession>
<comment type="catalytic activity">
    <reaction evidence="5">
        <text>N-terminal L-alanyl-[ribosomal protein bS18] + acetyl-CoA = N-terminal N(alpha)-acetyl-L-alanyl-[ribosomal protein bS18] + CoA + H(+)</text>
        <dbReference type="Rhea" id="RHEA:43756"/>
        <dbReference type="Rhea" id="RHEA-COMP:10676"/>
        <dbReference type="Rhea" id="RHEA-COMP:10677"/>
        <dbReference type="ChEBI" id="CHEBI:15378"/>
        <dbReference type="ChEBI" id="CHEBI:57287"/>
        <dbReference type="ChEBI" id="CHEBI:57288"/>
        <dbReference type="ChEBI" id="CHEBI:64718"/>
        <dbReference type="ChEBI" id="CHEBI:83683"/>
        <dbReference type="EC" id="2.3.1.266"/>
    </reaction>
</comment>
<evidence type="ECO:0000256" key="2">
    <source>
        <dbReference type="ARBA" id="ARBA00022490"/>
    </source>
</evidence>
<comment type="caution">
    <text evidence="7">The sequence shown here is derived from an EMBL/GenBank/DDBJ whole genome shotgun (WGS) entry which is preliminary data.</text>
</comment>
<dbReference type="NCBIfam" id="TIGR01575">
    <property type="entry name" value="rimI"/>
    <property type="match status" value="1"/>
</dbReference>
<gene>
    <name evidence="7" type="primary">rimI</name>
    <name evidence="7" type="ORF">D5R97_09520</name>
</gene>
<evidence type="ECO:0000256" key="4">
    <source>
        <dbReference type="ARBA" id="ARBA00023315"/>
    </source>
</evidence>
<organism evidence="7 8">
    <name type="scientific">Candidatus Syntrophonatronum acetioxidans</name>
    <dbReference type="NCBI Taxonomy" id="1795816"/>
    <lineage>
        <taxon>Bacteria</taxon>
        <taxon>Bacillati</taxon>
        <taxon>Bacillota</taxon>
        <taxon>Clostridia</taxon>
        <taxon>Eubacteriales</taxon>
        <taxon>Syntrophomonadaceae</taxon>
        <taxon>Candidatus Syntrophonatronum</taxon>
    </lineage>
</organism>
<dbReference type="Proteomes" id="UP000285138">
    <property type="component" value="Unassembled WGS sequence"/>
</dbReference>
<sequence>MKLKDLLEVMDIERQSYPSPWSLYLFIAEIKDNRFAHYLVMRQKDRIIAYGGMWIFAQESHITNLAVHPSCRYEGYGKTLLEALIEEAGKRGLNKITLEVRVSNLAARKLYQGRGFKVDRVRRNYYGNEDALLLYLYLEEVQD</sequence>
<dbReference type="InterPro" id="IPR000182">
    <property type="entry name" value="GNAT_dom"/>
</dbReference>
<keyword evidence="3 7" id="KW-0808">Transferase</keyword>
<dbReference type="InterPro" id="IPR050680">
    <property type="entry name" value="YpeA/RimI_acetyltransf"/>
</dbReference>
<dbReference type="CDD" id="cd04301">
    <property type="entry name" value="NAT_SF"/>
    <property type="match status" value="1"/>
</dbReference>
<dbReference type="GO" id="GO:0008999">
    <property type="term" value="F:protein-N-terminal-alanine acetyltransferase activity"/>
    <property type="evidence" value="ECO:0007669"/>
    <property type="project" value="UniProtKB-EC"/>
</dbReference>
<evidence type="ECO:0000256" key="1">
    <source>
        <dbReference type="ARBA" id="ARBA00005395"/>
    </source>
</evidence>
<reference evidence="7 8" key="1">
    <citation type="submission" date="2018-08" db="EMBL/GenBank/DDBJ databases">
        <title>The metabolism and importance of syntrophic acetate oxidation coupled to methane or sulfide production in haloalkaline environments.</title>
        <authorList>
            <person name="Timmers P.H.A."/>
            <person name="Vavourakis C.D."/>
            <person name="Sorokin D.Y."/>
            <person name="Sinninghe Damste J.S."/>
            <person name="Muyzer G."/>
            <person name="Stams A.J.M."/>
            <person name="Plugge C.M."/>
        </authorList>
    </citation>
    <scope>NUCLEOTIDE SEQUENCE [LARGE SCALE GENOMIC DNA]</scope>
    <source>
        <strain evidence="7">MSAO_Bac1</strain>
    </source>
</reference>
<name>A0A424YA98_9FIRM</name>
<feature type="domain" description="N-acetyltransferase" evidence="6">
    <location>
        <begin position="1"/>
        <end position="139"/>
    </location>
</feature>
<comment type="similarity">
    <text evidence="1 5">Belongs to the acetyltransferase family. RimI subfamily.</text>
</comment>
<dbReference type="Pfam" id="PF00583">
    <property type="entry name" value="Acetyltransf_1"/>
    <property type="match status" value="1"/>
</dbReference>
<dbReference type="PANTHER" id="PTHR43420:SF44">
    <property type="entry name" value="ACETYLTRANSFERASE YPEA"/>
    <property type="match status" value="1"/>
</dbReference>
<keyword evidence="2 5" id="KW-0963">Cytoplasm</keyword>
<dbReference type="Gene3D" id="3.40.630.30">
    <property type="match status" value="1"/>
</dbReference>
<comment type="function">
    <text evidence="5">Acetylates the N-terminal alanine of ribosomal protein bS18.</text>
</comment>
<dbReference type="PANTHER" id="PTHR43420">
    <property type="entry name" value="ACETYLTRANSFERASE"/>
    <property type="match status" value="1"/>
</dbReference>
<keyword evidence="4" id="KW-0012">Acyltransferase</keyword>
<proteinExistence type="inferred from homology"/>
<dbReference type="EMBL" id="QZAA01000258">
    <property type="protein sequence ID" value="RQD73405.1"/>
    <property type="molecule type" value="Genomic_DNA"/>
</dbReference>
<dbReference type="PROSITE" id="PS51186">
    <property type="entry name" value="GNAT"/>
    <property type="match status" value="1"/>
</dbReference>
<comment type="subcellular location">
    <subcellularLocation>
        <location evidence="5">Cytoplasm</location>
    </subcellularLocation>
</comment>
<evidence type="ECO:0000256" key="5">
    <source>
        <dbReference type="RuleBase" id="RU363094"/>
    </source>
</evidence>
<dbReference type="SUPFAM" id="SSF55729">
    <property type="entry name" value="Acyl-CoA N-acyltransferases (Nat)"/>
    <property type="match status" value="1"/>
</dbReference>
<evidence type="ECO:0000313" key="8">
    <source>
        <dbReference type="Proteomes" id="UP000285138"/>
    </source>
</evidence>
<evidence type="ECO:0000313" key="7">
    <source>
        <dbReference type="EMBL" id="RQD73405.1"/>
    </source>
</evidence>
<evidence type="ECO:0000256" key="3">
    <source>
        <dbReference type="ARBA" id="ARBA00022679"/>
    </source>
</evidence>
<dbReference type="AlphaFoldDB" id="A0A424YA98"/>
<evidence type="ECO:0000259" key="6">
    <source>
        <dbReference type="PROSITE" id="PS51186"/>
    </source>
</evidence>
<dbReference type="GO" id="GO:0005737">
    <property type="term" value="C:cytoplasm"/>
    <property type="evidence" value="ECO:0007669"/>
    <property type="project" value="UniProtKB-SubCell"/>
</dbReference>
<protein>
    <recommendedName>
        <fullName evidence="5">[Ribosomal protein bS18]-alanine N-acetyltransferase</fullName>
        <ecNumber evidence="5">2.3.1.266</ecNumber>
    </recommendedName>
</protein>